<evidence type="ECO:0000256" key="2">
    <source>
        <dbReference type="ARBA" id="ARBA00022679"/>
    </source>
</evidence>
<evidence type="ECO:0000313" key="12">
    <source>
        <dbReference type="Proteomes" id="UP000320776"/>
    </source>
</evidence>
<dbReference type="OrthoDB" id="9788687at2"/>
<evidence type="ECO:0000256" key="9">
    <source>
        <dbReference type="ARBA" id="ARBA00048173"/>
    </source>
</evidence>
<evidence type="ECO:0000256" key="3">
    <source>
        <dbReference type="ARBA" id="ARBA00022695"/>
    </source>
</evidence>
<dbReference type="Pfam" id="PF00078">
    <property type="entry name" value="RVT_1"/>
    <property type="match status" value="1"/>
</dbReference>
<name>A0A517DNL7_9FIRM</name>
<reference evidence="11 12" key="1">
    <citation type="submission" date="2019-02" db="EMBL/GenBank/DDBJ databases">
        <title>Closed genome of Sporomusa termitida DSM 4440.</title>
        <authorList>
            <person name="Poehlein A."/>
            <person name="Daniel R."/>
        </authorList>
    </citation>
    <scope>NUCLEOTIDE SEQUENCE [LARGE SCALE GENOMIC DNA]</scope>
    <source>
        <strain evidence="11 12">DSM 4440</strain>
    </source>
</reference>
<keyword evidence="3" id="KW-0548">Nucleotidyltransferase</keyword>
<feature type="domain" description="Reverse transcriptase" evidence="10">
    <location>
        <begin position="45"/>
        <end position="284"/>
    </location>
</feature>
<dbReference type="EMBL" id="CP036259">
    <property type="protein sequence ID" value="QDR78898.1"/>
    <property type="molecule type" value="Genomic_DNA"/>
</dbReference>
<keyword evidence="7" id="KW-0051">Antiviral defense</keyword>
<dbReference type="PANTHER" id="PTHR34047:SF3">
    <property type="entry name" value="BLR2052 PROTEIN"/>
    <property type="match status" value="1"/>
</dbReference>
<dbReference type="InterPro" id="IPR000477">
    <property type="entry name" value="RT_dom"/>
</dbReference>
<accession>A0A517DNL7</accession>
<dbReference type="Proteomes" id="UP000320776">
    <property type="component" value="Chromosome"/>
</dbReference>
<dbReference type="GO" id="GO:0046872">
    <property type="term" value="F:metal ion binding"/>
    <property type="evidence" value="ECO:0007669"/>
    <property type="project" value="UniProtKB-KW"/>
</dbReference>
<evidence type="ECO:0000256" key="7">
    <source>
        <dbReference type="ARBA" id="ARBA00023118"/>
    </source>
</evidence>
<evidence type="ECO:0000256" key="6">
    <source>
        <dbReference type="ARBA" id="ARBA00022918"/>
    </source>
</evidence>
<evidence type="ECO:0000259" key="10">
    <source>
        <dbReference type="PROSITE" id="PS50878"/>
    </source>
</evidence>
<dbReference type="PROSITE" id="PS50878">
    <property type="entry name" value="RT_POL"/>
    <property type="match status" value="1"/>
</dbReference>
<dbReference type="PRINTS" id="PR00866">
    <property type="entry name" value="RNADNAPOLMS"/>
</dbReference>
<dbReference type="Pfam" id="PF08388">
    <property type="entry name" value="GIIM"/>
    <property type="match status" value="1"/>
</dbReference>
<evidence type="ECO:0000256" key="5">
    <source>
        <dbReference type="ARBA" id="ARBA00022842"/>
    </source>
</evidence>
<evidence type="ECO:0000313" key="11">
    <source>
        <dbReference type="EMBL" id="QDR78898.1"/>
    </source>
</evidence>
<evidence type="ECO:0000256" key="1">
    <source>
        <dbReference type="ARBA" id="ARBA00012493"/>
    </source>
</evidence>
<dbReference type="KEGG" id="sted:SPTER_01480"/>
<dbReference type="RefSeq" id="WP_144348610.1">
    <property type="nucleotide sequence ID" value="NZ_CP036259.1"/>
</dbReference>
<dbReference type="EC" id="2.7.7.49" evidence="1"/>
<dbReference type="CDD" id="cd01651">
    <property type="entry name" value="RT_G2_intron"/>
    <property type="match status" value="1"/>
</dbReference>
<dbReference type="Gene3D" id="3.30.70.270">
    <property type="match status" value="1"/>
</dbReference>
<keyword evidence="4" id="KW-0479">Metal-binding</keyword>
<keyword evidence="2" id="KW-0808">Transferase</keyword>
<dbReference type="PANTHER" id="PTHR34047">
    <property type="entry name" value="NUCLEAR INTRON MATURASE 1, MITOCHONDRIAL-RELATED"/>
    <property type="match status" value="1"/>
</dbReference>
<sequence>MDKTKSFVIPREAVKQAYEQVKANKGSAGVDGQSIEGFEENLYKLWNRMSSGSYFPPPVRAVEIPKKSGGKRMLGIPSVSDRIAQMVVKIYLEPMVEPHFCQDSYGYRPGKSAIDAIAITRQRCWKYDWVLEYDIKALFDAIDHELLMRAVTRHTDCKWIILYIRRWLASPFQTRDGKIMVRKAGTPQGGVISPVLANLFLHYAFDKWMARNNPQNPWARYADDGIIHCKTKEEAEKLLNKLDQRFRECGLELHPDKTKIIYCKDNKRTGNNQEITFDFLGYTFRPRSAQTREGERFLNFLPAVSRKASKAMHQTIRGWKLHRKTDKELADIAKVVNPVIRGWVNYYGRFYRSAMYPILRKLNQSLIRWVAKKYKRVNGRQKQAQNWLAKIAQCEPSLFSHWQMGIIPMIR</sequence>
<keyword evidence="6 11" id="KW-0695">RNA-directed DNA polymerase</keyword>
<dbReference type="GO" id="GO:0003964">
    <property type="term" value="F:RNA-directed DNA polymerase activity"/>
    <property type="evidence" value="ECO:0007669"/>
    <property type="project" value="UniProtKB-KW"/>
</dbReference>
<dbReference type="InterPro" id="IPR030931">
    <property type="entry name" value="Group_II_RT_mat"/>
</dbReference>
<keyword evidence="5" id="KW-0460">Magnesium</keyword>
<comment type="catalytic activity">
    <reaction evidence="9">
        <text>DNA(n) + a 2'-deoxyribonucleoside 5'-triphosphate = DNA(n+1) + diphosphate</text>
        <dbReference type="Rhea" id="RHEA:22508"/>
        <dbReference type="Rhea" id="RHEA-COMP:17339"/>
        <dbReference type="Rhea" id="RHEA-COMP:17340"/>
        <dbReference type="ChEBI" id="CHEBI:33019"/>
        <dbReference type="ChEBI" id="CHEBI:61560"/>
        <dbReference type="ChEBI" id="CHEBI:173112"/>
        <dbReference type="EC" id="2.7.7.49"/>
    </reaction>
</comment>
<dbReference type="InterPro" id="IPR043502">
    <property type="entry name" value="DNA/RNA_pol_sf"/>
</dbReference>
<protein>
    <recommendedName>
        <fullName evidence="1">RNA-directed DNA polymerase</fullName>
        <ecNumber evidence="1">2.7.7.49</ecNumber>
    </recommendedName>
</protein>
<dbReference type="InterPro" id="IPR043128">
    <property type="entry name" value="Rev_trsase/Diguanyl_cyclase"/>
</dbReference>
<proteinExistence type="inferred from homology"/>
<dbReference type="InterPro" id="IPR000123">
    <property type="entry name" value="Reverse_transcriptase_msDNA"/>
</dbReference>
<dbReference type="SUPFAM" id="SSF56672">
    <property type="entry name" value="DNA/RNA polymerases"/>
    <property type="match status" value="1"/>
</dbReference>
<evidence type="ECO:0000256" key="4">
    <source>
        <dbReference type="ARBA" id="ARBA00022723"/>
    </source>
</evidence>
<dbReference type="InterPro" id="IPR051083">
    <property type="entry name" value="GrpII_Intron_Splice-Mob/Def"/>
</dbReference>
<keyword evidence="12" id="KW-1185">Reference proteome</keyword>
<gene>
    <name evidence="11" type="ORF">SPTER_01480</name>
</gene>
<dbReference type="GO" id="GO:0051607">
    <property type="term" value="P:defense response to virus"/>
    <property type="evidence" value="ECO:0007669"/>
    <property type="project" value="UniProtKB-KW"/>
</dbReference>
<dbReference type="NCBIfam" id="TIGR04416">
    <property type="entry name" value="group_II_RT_mat"/>
    <property type="match status" value="1"/>
</dbReference>
<evidence type="ECO:0000256" key="8">
    <source>
        <dbReference type="ARBA" id="ARBA00034120"/>
    </source>
</evidence>
<comment type="similarity">
    <text evidence="8">Belongs to the bacterial reverse transcriptase family.</text>
</comment>
<organism evidence="11 12">
    <name type="scientific">Sporomusa termitida</name>
    <dbReference type="NCBI Taxonomy" id="2377"/>
    <lineage>
        <taxon>Bacteria</taxon>
        <taxon>Bacillati</taxon>
        <taxon>Bacillota</taxon>
        <taxon>Negativicutes</taxon>
        <taxon>Selenomonadales</taxon>
        <taxon>Sporomusaceae</taxon>
        <taxon>Sporomusa</taxon>
    </lineage>
</organism>
<dbReference type="AlphaFoldDB" id="A0A517DNL7"/>
<dbReference type="InterPro" id="IPR013597">
    <property type="entry name" value="Mat_intron_G2"/>
</dbReference>
<dbReference type="GO" id="GO:0003723">
    <property type="term" value="F:RNA binding"/>
    <property type="evidence" value="ECO:0007669"/>
    <property type="project" value="InterPro"/>
</dbReference>